<dbReference type="GO" id="GO:0040003">
    <property type="term" value="P:chitin-based cuticle development"/>
    <property type="evidence" value="ECO:0007669"/>
    <property type="project" value="TreeGrafter"/>
</dbReference>
<feature type="chain" id="PRO_5045624814" evidence="2">
    <location>
        <begin position="17"/>
        <end position="427"/>
    </location>
</feature>
<dbReference type="Pfam" id="PF03103">
    <property type="entry name" value="DUF243"/>
    <property type="match status" value="1"/>
</dbReference>
<dbReference type="PANTHER" id="PTHR31927:SF2">
    <property type="entry name" value="FI07246P-RELATED"/>
    <property type="match status" value="1"/>
</dbReference>
<sequence>MMRVLVFSLFVGAALAAPQGYNYQLNYAPNFGGALTYPQVQLLQKFAAKQEQSVIEQQTVTISEPQAHVQSQNDAPAGGSQFANQLIQLASYGQQQPQVQLSQGISEVSQTQTLGFSLPIQQPIPSAEQQAVHQVSVPPVQIKFPQPAQQQQTLAQPQIQTEPQPQPQLLLQPEPQPLPQPQLQSQPQVQHEFFPQSQPQPQLVPQVQPTVQLQPQPQLLPQPLPQVSPQTPQPLSQPAQPVHIQHASPLPRTPEPTYYNKEYYYLSAPQENYELPPDFNNLLSKMKKNLRVVFIKAPEQNGLTKTALQLLKDSQQPKTAIYVLTKQHSAAELAKKLQQQPGSAQQKPEVIFIKYRTRQEAEHAQRTIQSQYESLKGPNHFNVESVVPTQNFIGSTAGIEPRQRPAEQSVVTSATTPSPLDYLPPAE</sequence>
<feature type="region of interest" description="Disordered" evidence="1">
    <location>
        <begin position="167"/>
        <end position="202"/>
    </location>
</feature>
<dbReference type="GeneID" id="105229875"/>
<dbReference type="SMART" id="SM00690">
    <property type="entry name" value="DM5"/>
    <property type="match status" value="1"/>
</dbReference>
<dbReference type="InParanoid" id="A0A6I9VWL8"/>
<evidence type="ECO:0000313" key="5">
    <source>
        <dbReference type="RefSeq" id="XP_011208666.2"/>
    </source>
</evidence>
<dbReference type="OrthoDB" id="8067077at2759"/>
<dbReference type="GO" id="GO:0062129">
    <property type="term" value="C:chitin-based extracellular matrix"/>
    <property type="evidence" value="ECO:0007669"/>
    <property type="project" value="TreeGrafter"/>
</dbReference>
<dbReference type="KEGG" id="bdr:105229875"/>
<feature type="signal peptide" evidence="2">
    <location>
        <begin position="1"/>
        <end position="16"/>
    </location>
</feature>
<accession>A0A6I9VWL8</accession>
<evidence type="ECO:0000256" key="1">
    <source>
        <dbReference type="SAM" id="MobiDB-lite"/>
    </source>
</evidence>
<feature type="region of interest" description="Disordered" evidence="1">
    <location>
        <begin position="217"/>
        <end position="255"/>
    </location>
</feature>
<feature type="compositionally biased region" description="Low complexity" evidence="1">
    <location>
        <begin position="227"/>
        <end position="241"/>
    </location>
</feature>
<reference evidence="5" key="2">
    <citation type="submission" date="2025-08" db="UniProtKB">
        <authorList>
            <consortium name="RefSeq"/>
        </authorList>
    </citation>
    <scope>IDENTIFICATION</scope>
    <source>
        <tissue evidence="5">Adult</tissue>
    </source>
</reference>
<protein>
    <submittedName>
        <fullName evidence="5">Uncharacterized protein LOC105229875</fullName>
    </submittedName>
</protein>
<feature type="region of interest" description="Disordered" evidence="1">
    <location>
        <begin position="396"/>
        <end position="427"/>
    </location>
</feature>
<dbReference type="PANTHER" id="PTHR31927">
    <property type="entry name" value="FI07246P-RELATED-RELATED"/>
    <property type="match status" value="1"/>
</dbReference>
<organism evidence="4 5">
    <name type="scientific">Bactrocera dorsalis</name>
    <name type="common">Oriental fruit fly</name>
    <name type="synonym">Dacus dorsalis</name>
    <dbReference type="NCBI Taxonomy" id="27457"/>
    <lineage>
        <taxon>Eukaryota</taxon>
        <taxon>Metazoa</taxon>
        <taxon>Ecdysozoa</taxon>
        <taxon>Arthropoda</taxon>
        <taxon>Hexapoda</taxon>
        <taxon>Insecta</taxon>
        <taxon>Pterygota</taxon>
        <taxon>Neoptera</taxon>
        <taxon>Endopterygota</taxon>
        <taxon>Diptera</taxon>
        <taxon>Brachycera</taxon>
        <taxon>Muscomorpha</taxon>
        <taxon>Tephritoidea</taxon>
        <taxon>Tephritidae</taxon>
        <taxon>Bactrocera</taxon>
        <taxon>Bactrocera</taxon>
    </lineage>
</organism>
<dbReference type="RefSeq" id="XP_011208666.2">
    <property type="nucleotide sequence ID" value="XM_011210364.4"/>
</dbReference>
<name>A0A6I9VWL8_BACDO</name>
<dbReference type="GO" id="GO:0008010">
    <property type="term" value="F:structural constituent of chitin-based larval cuticle"/>
    <property type="evidence" value="ECO:0007669"/>
    <property type="project" value="TreeGrafter"/>
</dbReference>
<dbReference type="Proteomes" id="UP001652620">
    <property type="component" value="Chromosome 2"/>
</dbReference>
<keyword evidence="4" id="KW-1185">Reference proteome</keyword>
<keyword evidence="2" id="KW-0732">Signal</keyword>
<dbReference type="InterPro" id="IPR004145">
    <property type="entry name" value="DUF243"/>
</dbReference>
<evidence type="ECO:0000256" key="2">
    <source>
        <dbReference type="SAM" id="SignalP"/>
    </source>
</evidence>
<feature type="compositionally biased region" description="Low complexity" evidence="1">
    <location>
        <begin position="181"/>
        <end position="202"/>
    </location>
</feature>
<evidence type="ECO:0000259" key="3">
    <source>
        <dbReference type="SMART" id="SM00690"/>
    </source>
</evidence>
<proteinExistence type="predicted"/>
<dbReference type="AlphaFoldDB" id="A0A6I9VWL8"/>
<gene>
    <name evidence="5" type="primary">LOC105229875</name>
</gene>
<feature type="compositionally biased region" description="Polar residues" evidence="1">
    <location>
        <begin position="409"/>
        <end position="418"/>
    </location>
</feature>
<evidence type="ECO:0000313" key="4">
    <source>
        <dbReference type="Proteomes" id="UP001652620"/>
    </source>
</evidence>
<feature type="domain" description="DUF243" evidence="3">
    <location>
        <begin position="257"/>
        <end position="358"/>
    </location>
</feature>
<reference evidence="4" key="1">
    <citation type="submission" date="2025-05" db="UniProtKB">
        <authorList>
            <consortium name="RefSeq"/>
        </authorList>
    </citation>
    <scope>NUCLEOTIDE SEQUENCE [LARGE SCALE GENOMIC DNA]</scope>
</reference>